<reference evidence="1" key="1">
    <citation type="submission" date="2018-07" db="EMBL/GenBank/DDBJ databases">
        <title>Complete genome sequence of the cyanophage S-PRM1 isolated from Singapore coastal waters.</title>
        <authorList>
            <person name="Chenard C."/>
            <person name="Kolundzija S."/>
            <person name="Lauro F.M."/>
        </authorList>
    </citation>
    <scope>NUCLEOTIDE SEQUENCE [LARGE SCALE GENOMIC DNA]</scope>
</reference>
<dbReference type="Proteomes" id="UP000259950">
    <property type="component" value="Segment"/>
</dbReference>
<organism evidence="1">
    <name type="scientific">Synechococcus virus S-PRM1</name>
    <dbReference type="NCBI Taxonomy" id="2100130"/>
    <lineage>
        <taxon>Viruses</taxon>
        <taxon>Duplodnaviria</taxon>
        <taxon>Heunggongvirae</taxon>
        <taxon>Uroviricota</taxon>
        <taxon>Caudoviricetes</taxon>
        <taxon>Pantevenvirales</taxon>
        <taxon>Kyanoviridae</taxon>
        <taxon>Makelovirus</taxon>
        <taxon>Makelovirus prm1</taxon>
    </lineage>
</organism>
<dbReference type="RefSeq" id="YP_010097791.1">
    <property type="nucleotide sequence ID" value="NC_055761.1"/>
</dbReference>
<protein>
    <submittedName>
        <fullName evidence="1">Uncharacterized protein</fullName>
    </submittedName>
</protein>
<keyword evidence="2" id="KW-1185">Reference proteome</keyword>
<dbReference type="KEGG" id="vg:65115458"/>
<proteinExistence type="predicted"/>
<dbReference type="GeneID" id="65115458"/>
<evidence type="ECO:0000313" key="1">
    <source>
        <dbReference type="EMBL" id="AXN58466.1"/>
    </source>
</evidence>
<sequence>MINLHQRFNHYLNTDKKLDLKDVNEKLISYGWVDDGKDLTGYYVLTENYELVFDLKDNFQYKVPRKSQAAIKKSK</sequence>
<evidence type="ECO:0000313" key="2">
    <source>
        <dbReference type="Proteomes" id="UP000259950"/>
    </source>
</evidence>
<dbReference type="EMBL" id="MH629685">
    <property type="protein sequence ID" value="AXN58466.1"/>
    <property type="molecule type" value="Genomic_DNA"/>
</dbReference>
<name>A0A346FKG1_9CAUD</name>
<accession>A0A346FKG1</accession>